<sequence>MKVLQQISVELARRPAIARQSPCLKPIFVPGLSKFQPNSLNQLPGVLRQIEKAITTHFQDNVLMKLLAHCDRLDQIIGERRDAELCRLESRRVLVNSCTMIPAVLMIACMAFVTFDLVDRDTIVGYGLTGRRMDPIVHLWDQLHDLPYQYDLPILGTAFSLIAVFGIFAARSPRPSSVFEREVDQALKKLRDVAGRVETIRKDARKLYEEFLLTTVDDL</sequence>
<dbReference type="Proteomes" id="UP000192247">
    <property type="component" value="Unassembled WGS sequence"/>
</dbReference>
<dbReference type="EMBL" id="MNPL01010986">
    <property type="protein sequence ID" value="OQR72826.1"/>
    <property type="molecule type" value="Genomic_DNA"/>
</dbReference>
<protein>
    <submittedName>
        <fullName evidence="2">Uncharacterized protein</fullName>
    </submittedName>
</protein>
<organism evidence="2 3">
    <name type="scientific">Tropilaelaps mercedesae</name>
    <dbReference type="NCBI Taxonomy" id="418985"/>
    <lineage>
        <taxon>Eukaryota</taxon>
        <taxon>Metazoa</taxon>
        <taxon>Ecdysozoa</taxon>
        <taxon>Arthropoda</taxon>
        <taxon>Chelicerata</taxon>
        <taxon>Arachnida</taxon>
        <taxon>Acari</taxon>
        <taxon>Parasitiformes</taxon>
        <taxon>Mesostigmata</taxon>
        <taxon>Gamasina</taxon>
        <taxon>Dermanyssoidea</taxon>
        <taxon>Laelapidae</taxon>
        <taxon>Tropilaelaps</taxon>
    </lineage>
</organism>
<reference evidence="2 3" key="1">
    <citation type="journal article" date="2017" name="Gigascience">
        <title>Draft genome of the honey bee ectoparasitic mite, Tropilaelaps mercedesae, is shaped by the parasitic life history.</title>
        <authorList>
            <person name="Dong X."/>
            <person name="Armstrong S.D."/>
            <person name="Xia D."/>
            <person name="Makepeace B.L."/>
            <person name="Darby A.C."/>
            <person name="Kadowaki T."/>
        </authorList>
    </citation>
    <scope>NUCLEOTIDE SEQUENCE [LARGE SCALE GENOMIC DNA]</scope>
    <source>
        <strain evidence="2">Wuxi-XJTLU</strain>
    </source>
</reference>
<keyword evidence="1" id="KW-1133">Transmembrane helix</keyword>
<evidence type="ECO:0000313" key="2">
    <source>
        <dbReference type="EMBL" id="OQR72826.1"/>
    </source>
</evidence>
<gene>
    <name evidence="2" type="ORF">BIW11_10134</name>
</gene>
<name>A0A1V9XHB3_9ACAR</name>
<keyword evidence="1" id="KW-0472">Membrane</keyword>
<comment type="caution">
    <text evidence="2">The sequence shown here is derived from an EMBL/GenBank/DDBJ whole genome shotgun (WGS) entry which is preliminary data.</text>
</comment>
<proteinExistence type="predicted"/>
<feature type="transmembrane region" description="Helical" evidence="1">
    <location>
        <begin position="93"/>
        <end position="115"/>
    </location>
</feature>
<accession>A0A1V9XHB3</accession>
<feature type="transmembrane region" description="Helical" evidence="1">
    <location>
        <begin position="152"/>
        <end position="170"/>
    </location>
</feature>
<dbReference type="AlphaFoldDB" id="A0A1V9XHB3"/>
<dbReference type="InParanoid" id="A0A1V9XHB3"/>
<evidence type="ECO:0000313" key="3">
    <source>
        <dbReference type="Proteomes" id="UP000192247"/>
    </source>
</evidence>
<evidence type="ECO:0000256" key="1">
    <source>
        <dbReference type="SAM" id="Phobius"/>
    </source>
</evidence>
<keyword evidence="3" id="KW-1185">Reference proteome</keyword>
<keyword evidence="1" id="KW-0812">Transmembrane</keyword>